<dbReference type="GO" id="GO:0004497">
    <property type="term" value="F:monooxygenase activity"/>
    <property type="evidence" value="ECO:0007669"/>
    <property type="project" value="UniProtKB-KW"/>
</dbReference>
<feature type="domain" description="FAD-binding" evidence="5">
    <location>
        <begin position="3"/>
        <end position="46"/>
    </location>
</feature>
<evidence type="ECO:0000256" key="3">
    <source>
        <dbReference type="ARBA" id="ARBA00023002"/>
    </source>
</evidence>
<dbReference type="Proteomes" id="UP000242180">
    <property type="component" value="Unassembled WGS sequence"/>
</dbReference>
<dbReference type="PANTHER" id="PTHR47178">
    <property type="entry name" value="MONOOXYGENASE, FAD-BINDING"/>
    <property type="match status" value="1"/>
</dbReference>
<dbReference type="PRINTS" id="PR00420">
    <property type="entry name" value="RNGMNOXGNASE"/>
</dbReference>
<reference evidence="6 7" key="1">
    <citation type="submission" date="2016-07" db="EMBL/GenBank/DDBJ databases">
        <title>Pervasive Adenine N6-methylation of Active Genes in Fungi.</title>
        <authorList>
            <consortium name="DOE Joint Genome Institute"/>
            <person name="Mondo S.J."/>
            <person name="Dannebaum R.O."/>
            <person name="Kuo R.C."/>
            <person name="Labutti K."/>
            <person name="Haridas S."/>
            <person name="Kuo A."/>
            <person name="Salamov A."/>
            <person name="Ahrendt S.R."/>
            <person name="Lipzen A."/>
            <person name="Sullivan W."/>
            <person name="Andreopoulos W.B."/>
            <person name="Clum A."/>
            <person name="Lindquist E."/>
            <person name="Daum C."/>
            <person name="Ramamoorthy G.K."/>
            <person name="Gryganskyi A."/>
            <person name="Culley D."/>
            <person name="Magnuson J.K."/>
            <person name="James T.Y."/>
            <person name="O'Malley M.A."/>
            <person name="Stajich J.E."/>
            <person name="Spatafora J.W."/>
            <person name="Visel A."/>
            <person name="Grigoriev I.V."/>
        </authorList>
    </citation>
    <scope>NUCLEOTIDE SEQUENCE [LARGE SCALE GENOMIC DNA]</scope>
    <source>
        <strain evidence="6 7">NRRL 2496</strain>
    </source>
</reference>
<evidence type="ECO:0000256" key="1">
    <source>
        <dbReference type="ARBA" id="ARBA00022630"/>
    </source>
</evidence>
<name>A0A1X2HAA7_SYNRA</name>
<dbReference type="STRING" id="13706.A0A1X2HAA7"/>
<keyword evidence="4" id="KW-0503">Monooxygenase</keyword>
<dbReference type="InParanoid" id="A0A1X2HAA7"/>
<proteinExistence type="predicted"/>
<evidence type="ECO:0000313" key="7">
    <source>
        <dbReference type="Proteomes" id="UP000242180"/>
    </source>
</evidence>
<dbReference type="AlphaFoldDB" id="A0A1X2HAA7"/>
<comment type="caution">
    <text evidence="6">The sequence shown here is derived from an EMBL/GenBank/DDBJ whole genome shotgun (WGS) entry which is preliminary data.</text>
</comment>
<evidence type="ECO:0000256" key="2">
    <source>
        <dbReference type="ARBA" id="ARBA00022827"/>
    </source>
</evidence>
<dbReference type="Pfam" id="PF01494">
    <property type="entry name" value="FAD_binding_3"/>
    <property type="match status" value="1"/>
</dbReference>
<dbReference type="InterPro" id="IPR002938">
    <property type="entry name" value="FAD-bd"/>
</dbReference>
<dbReference type="SUPFAM" id="SSF51905">
    <property type="entry name" value="FAD/NAD(P)-binding domain"/>
    <property type="match status" value="1"/>
</dbReference>
<dbReference type="GO" id="GO:0071949">
    <property type="term" value="F:FAD binding"/>
    <property type="evidence" value="ECO:0007669"/>
    <property type="project" value="InterPro"/>
</dbReference>
<dbReference type="Gene3D" id="3.50.50.60">
    <property type="entry name" value="FAD/NAD(P)-binding domain"/>
    <property type="match status" value="1"/>
</dbReference>
<dbReference type="OMA" id="ERIYMMP"/>
<protein>
    <recommendedName>
        <fullName evidence="5">FAD-binding domain-containing protein</fullName>
    </recommendedName>
</protein>
<keyword evidence="7" id="KW-1185">Reference proteome</keyword>
<keyword evidence="3" id="KW-0560">Oxidoreductase</keyword>
<dbReference type="EMBL" id="MCGN01000006">
    <property type="protein sequence ID" value="ORY95603.1"/>
    <property type="molecule type" value="Genomic_DNA"/>
</dbReference>
<gene>
    <name evidence="6" type="ORF">BCR43DRAFT_493256</name>
</gene>
<evidence type="ECO:0000259" key="5">
    <source>
        <dbReference type="Pfam" id="PF01494"/>
    </source>
</evidence>
<accession>A0A1X2HAA7</accession>
<evidence type="ECO:0000256" key="4">
    <source>
        <dbReference type="ARBA" id="ARBA00023033"/>
    </source>
</evidence>
<organism evidence="6 7">
    <name type="scientific">Syncephalastrum racemosum</name>
    <name type="common">Filamentous fungus</name>
    <dbReference type="NCBI Taxonomy" id="13706"/>
    <lineage>
        <taxon>Eukaryota</taxon>
        <taxon>Fungi</taxon>
        <taxon>Fungi incertae sedis</taxon>
        <taxon>Mucoromycota</taxon>
        <taxon>Mucoromycotina</taxon>
        <taxon>Mucoromycetes</taxon>
        <taxon>Mucorales</taxon>
        <taxon>Syncephalastraceae</taxon>
        <taxon>Syncephalastrum</taxon>
    </lineage>
</organism>
<dbReference type="InterPro" id="IPR036188">
    <property type="entry name" value="FAD/NAD-bd_sf"/>
</dbReference>
<keyword evidence="2" id="KW-0274">FAD</keyword>
<keyword evidence="1" id="KW-0285">Flavoprotein</keyword>
<evidence type="ECO:0000313" key="6">
    <source>
        <dbReference type="EMBL" id="ORY95603.1"/>
    </source>
</evidence>
<sequence length="332" mass="36887">MDPVLIIGGGLAGLTLANVLKENGVPYRVFERDASPSHRTQGWSINIQFALSYLQSGLNPVKYSQLSEKAAVNPQAPWQLELTMVNARKPINEVLAKFDFSQLPAHSIRINRGRFRDWLLEGIDVEWNKEFETIEEHVDGVSVKFKDGTSVNGSLVVGADGTRSRVCQHRLGKDTFWNSTTTNPVLTLAGTVHLTEEEYKPLETLSRTLTVMFAGDDNRTFRGFNGLIDYDPQRAKPYTLQWGVACIDENAPSCDTDAERLALVKEWASRAMDGEARAFYHSIPDGTAVASMMFLQRNPTVLQGTLAQHPRVAVIGDAAHCMTPYRGEGMEM</sequence>
<dbReference type="OrthoDB" id="655030at2759"/>
<dbReference type="PANTHER" id="PTHR47178:SF6">
    <property type="entry name" value="FAD-BINDING DOMAIN-CONTAINING PROTEIN"/>
    <property type="match status" value="1"/>
</dbReference>